<organism evidence="8 9">
    <name type="scientific">Sparassis crispa</name>
    <dbReference type="NCBI Taxonomy" id="139825"/>
    <lineage>
        <taxon>Eukaryota</taxon>
        <taxon>Fungi</taxon>
        <taxon>Dikarya</taxon>
        <taxon>Basidiomycota</taxon>
        <taxon>Agaricomycotina</taxon>
        <taxon>Agaricomycetes</taxon>
        <taxon>Polyporales</taxon>
        <taxon>Sparassidaceae</taxon>
        <taxon>Sparassis</taxon>
    </lineage>
</organism>
<keyword evidence="3 6" id="KW-1133">Transmembrane helix</keyword>
<evidence type="ECO:0000313" key="9">
    <source>
        <dbReference type="Proteomes" id="UP000287166"/>
    </source>
</evidence>
<dbReference type="Pfam" id="PF06398">
    <property type="entry name" value="Pex24p"/>
    <property type="match status" value="1"/>
</dbReference>
<evidence type="ECO:0000256" key="2">
    <source>
        <dbReference type="ARBA" id="ARBA00022692"/>
    </source>
</evidence>
<feature type="transmembrane region" description="Helical" evidence="6">
    <location>
        <begin position="136"/>
        <end position="165"/>
    </location>
</feature>
<protein>
    <recommendedName>
        <fullName evidence="7">TECPR1-like DysF domain-containing protein</fullName>
    </recommendedName>
</protein>
<feature type="transmembrane region" description="Helical" evidence="6">
    <location>
        <begin position="240"/>
        <end position="261"/>
    </location>
</feature>
<dbReference type="EMBL" id="BFAD01000005">
    <property type="protein sequence ID" value="GBE83091.1"/>
    <property type="molecule type" value="Genomic_DNA"/>
</dbReference>
<dbReference type="AlphaFoldDB" id="A0A401GLM0"/>
<dbReference type="InterPro" id="IPR010482">
    <property type="entry name" value="TECPR1-like_DysF"/>
</dbReference>
<dbReference type="RefSeq" id="XP_027614004.1">
    <property type="nucleotide sequence ID" value="XM_027758203.1"/>
</dbReference>
<evidence type="ECO:0000256" key="6">
    <source>
        <dbReference type="SAM" id="Phobius"/>
    </source>
</evidence>
<feature type="domain" description="TECPR1-like DysF" evidence="7">
    <location>
        <begin position="95"/>
        <end position="284"/>
    </location>
</feature>
<feature type="compositionally biased region" description="Low complexity" evidence="5">
    <location>
        <begin position="330"/>
        <end position="340"/>
    </location>
</feature>
<evidence type="ECO:0000256" key="3">
    <source>
        <dbReference type="ARBA" id="ARBA00022989"/>
    </source>
</evidence>
<dbReference type="GO" id="GO:0005778">
    <property type="term" value="C:peroxisomal membrane"/>
    <property type="evidence" value="ECO:0007669"/>
    <property type="project" value="TreeGrafter"/>
</dbReference>
<keyword evidence="4 6" id="KW-0472">Membrane</keyword>
<keyword evidence="2 6" id="KW-0812">Transmembrane</keyword>
<comment type="caution">
    <text evidence="8">The sequence shown here is derived from an EMBL/GenBank/DDBJ whole genome shotgun (WGS) entry which is preliminary data.</text>
</comment>
<dbReference type="PANTHER" id="PTHR28304">
    <property type="entry name" value="PEROXISOMAL MEMBRANE PROTEIN PEX29"/>
    <property type="match status" value="1"/>
</dbReference>
<evidence type="ECO:0000256" key="5">
    <source>
        <dbReference type="SAM" id="MobiDB-lite"/>
    </source>
</evidence>
<dbReference type="InParanoid" id="A0A401GLM0"/>
<dbReference type="Proteomes" id="UP000287166">
    <property type="component" value="Unassembled WGS sequence"/>
</dbReference>
<dbReference type="OrthoDB" id="74314at2759"/>
<dbReference type="InterPro" id="IPR052816">
    <property type="entry name" value="Peroxisomal_Membrane_PEX28-32"/>
</dbReference>
<accession>A0A401GLM0</accession>
<dbReference type="STRING" id="139825.A0A401GLM0"/>
<sequence>MATLEYVEIPSYATRLHSNVPNHDIRPATKIVTSLPHPERATVSLSSPPTSQPGSPSVFNMPQMLLSSALQLPANVPATPRNTGNASRLITTRDPLSIPITTVNFKRFVAKAGPVFWLQDRFEEILMWKKGWKYTLVWMAAYAFLCCFPRMILLLPHVALLSVLLATHPSLRNPSTCDDLDDDVANGIASSMPPQSGEGSVAWLANMQAIQNFMGAYSDVYDFLLPAVPHLTHGTPYTPILLSLTVISILLVLPLVAFLPLRPTCLTLGIAPFLVTHPLTRTLLPGFRGALVRLDARAVRAADDDRLQDRHWRAEMREVELWENERWRPASSSSTGAGAAEDGGAGANAGWGKANLRPAERRAWTRGRDGWSGVADDGSGDVSSNLTFSLSDGWFFVETEDWRPDVEGSWIETGSDGNGWVYTNDSWQDPHPTPVEEWRAQRLTRRRRWTRRIYYDPASAV</sequence>
<reference evidence="8 9" key="1">
    <citation type="journal article" date="2018" name="Sci. Rep.">
        <title>Genome sequence of the cauliflower mushroom Sparassis crispa (Hanabiratake) and its association with beneficial usage.</title>
        <authorList>
            <person name="Kiyama R."/>
            <person name="Furutani Y."/>
            <person name="Kawaguchi K."/>
            <person name="Nakanishi T."/>
        </authorList>
    </citation>
    <scope>NUCLEOTIDE SEQUENCE [LARGE SCALE GENOMIC DNA]</scope>
</reference>
<evidence type="ECO:0000256" key="4">
    <source>
        <dbReference type="ARBA" id="ARBA00023136"/>
    </source>
</evidence>
<name>A0A401GLM0_9APHY</name>
<evidence type="ECO:0000256" key="1">
    <source>
        <dbReference type="ARBA" id="ARBA00004141"/>
    </source>
</evidence>
<proteinExistence type="predicted"/>
<gene>
    <name evidence="8" type="ORF">SCP_0501370</name>
</gene>
<feature type="region of interest" description="Disordered" evidence="5">
    <location>
        <begin position="329"/>
        <end position="352"/>
    </location>
</feature>
<dbReference type="PANTHER" id="PTHR28304:SF2">
    <property type="entry name" value="PEROXISOMAL MEMBRANE PROTEIN PEX29"/>
    <property type="match status" value="1"/>
</dbReference>
<keyword evidence="9" id="KW-1185">Reference proteome</keyword>
<comment type="subcellular location">
    <subcellularLocation>
        <location evidence="1">Membrane</location>
        <topology evidence="1">Multi-pass membrane protein</topology>
    </subcellularLocation>
</comment>
<dbReference type="GeneID" id="38780008"/>
<evidence type="ECO:0000259" key="7">
    <source>
        <dbReference type="Pfam" id="PF06398"/>
    </source>
</evidence>
<dbReference type="GO" id="GO:0007031">
    <property type="term" value="P:peroxisome organization"/>
    <property type="evidence" value="ECO:0007669"/>
    <property type="project" value="UniProtKB-ARBA"/>
</dbReference>
<evidence type="ECO:0000313" key="8">
    <source>
        <dbReference type="EMBL" id="GBE83091.1"/>
    </source>
</evidence>